<dbReference type="InParanoid" id="B9T3R9"/>
<dbReference type="AlphaFoldDB" id="B9T3R9"/>
<organism evidence="1 2">
    <name type="scientific">Ricinus communis</name>
    <name type="common">Castor bean</name>
    <dbReference type="NCBI Taxonomy" id="3988"/>
    <lineage>
        <taxon>Eukaryota</taxon>
        <taxon>Viridiplantae</taxon>
        <taxon>Streptophyta</taxon>
        <taxon>Embryophyta</taxon>
        <taxon>Tracheophyta</taxon>
        <taxon>Spermatophyta</taxon>
        <taxon>Magnoliopsida</taxon>
        <taxon>eudicotyledons</taxon>
        <taxon>Gunneridae</taxon>
        <taxon>Pentapetalae</taxon>
        <taxon>rosids</taxon>
        <taxon>fabids</taxon>
        <taxon>Malpighiales</taxon>
        <taxon>Euphorbiaceae</taxon>
        <taxon>Acalyphoideae</taxon>
        <taxon>Acalypheae</taxon>
        <taxon>Ricinus</taxon>
    </lineage>
</organism>
<dbReference type="Proteomes" id="UP000008311">
    <property type="component" value="Unassembled WGS sequence"/>
</dbReference>
<name>B9T3R9_RICCO</name>
<dbReference type="EMBL" id="EQ974431">
    <property type="protein sequence ID" value="EEF29493.1"/>
    <property type="molecule type" value="Genomic_DNA"/>
</dbReference>
<evidence type="ECO:0000313" key="1">
    <source>
        <dbReference type="EMBL" id="EEF29493.1"/>
    </source>
</evidence>
<proteinExistence type="predicted"/>
<keyword evidence="2" id="KW-1185">Reference proteome</keyword>
<evidence type="ECO:0000313" key="2">
    <source>
        <dbReference type="Proteomes" id="UP000008311"/>
    </source>
</evidence>
<reference evidence="2" key="1">
    <citation type="journal article" date="2010" name="Nat. Biotechnol.">
        <title>Draft genome sequence of the oilseed species Ricinus communis.</title>
        <authorList>
            <person name="Chan A.P."/>
            <person name="Crabtree J."/>
            <person name="Zhao Q."/>
            <person name="Lorenzi H."/>
            <person name="Orvis J."/>
            <person name="Puiu D."/>
            <person name="Melake-Berhan A."/>
            <person name="Jones K.M."/>
            <person name="Redman J."/>
            <person name="Chen G."/>
            <person name="Cahoon E.B."/>
            <person name="Gedil M."/>
            <person name="Stanke M."/>
            <person name="Haas B.J."/>
            <person name="Wortman J.R."/>
            <person name="Fraser-Liggett C.M."/>
            <person name="Ravel J."/>
            <person name="Rabinowicz P.D."/>
        </authorList>
    </citation>
    <scope>NUCLEOTIDE SEQUENCE [LARGE SCALE GENOMIC DNA]</scope>
    <source>
        <strain evidence="2">cv. Hale</strain>
    </source>
</reference>
<gene>
    <name evidence="1" type="ORF">RCOM_0446820</name>
</gene>
<accession>B9T3R9</accession>
<sequence length="67" mass="7756">MMMTAFFVIARNTTGDRRKMPAMQAEDETTRQEDFQRFPGPFQPCLCTLIRLDIMNLSDKSKKNKGP</sequence>
<protein>
    <submittedName>
        <fullName evidence="1">Uncharacterized protein</fullName>
    </submittedName>
</protein>